<organism evidence="2 3">
    <name type="scientific">Spinacia oleracea</name>
    <name type="common">Spinach</name>
    <dbReference type="NCBI Taxonomy" id="3562"/>
    <lineage>
        <taxon>Eukaryota</taxon>
        <taxon>Viridiplantae</taxon>
        <taxon>Streptophyta</taxon>
        <taxon>Embryophyta</taxon>
        <taxon>Tracheophyta</taxon>
        <taxon>Spermatophyta</taxon>
        <taxon>Magnoliopsida</taxon>
        <taxon>eudicotyledons</taxon>
        <taxon>Gunneridae</taxon>
        <taxon>Pentapetalae</taxon>
        <taxon>Caryophyllales</taxon>
        <taxon>Chenopodiaceae</taxon>
        <taxon>Chenopodioideae</taxon>
        <taxon>Anserineae</taxon>
        <taxon>Spinacia</taxon>
    </lineage>
</organism>
<gene>
    <name evidence="3" type="primary">LOC110799971</name>
</gene>
<feature type="region of interest" description="Disordered" evidence="1">
    <location>
        <begin position="158"/>
        <end position="180"/>
    </location>
</feature>
<keyword evidence="2" id="KW-1185">Reference proteome</keyword>
<name>A0ABM3QIL2_SPIOL</name>
<reference evidence="2" key="1">
    <citation type="journal article" date="2021" name="Nat. Commun.">
        <title>Genomic analyses provide insights into spinach domestication and the genetic basis of agronomic traits.</title>
        <authorList>
            <person name="Cai X."/>
            <person name="Sun X."/>
            <person name="Xu C."/>
            <person name="Sun H."/>
            <person name="Wang X."/>
            <person name="Ge C."/>
            <person name="Zhang Z."/>
            <person name="Wang Q."/>
            <person name="Fei Z."/>
            <person name="Jiao C."/>
            <person name="Wang Q."/>
        </authorList>
    </citation>
    <scope>NUCLEOTIDE SEQUENCE [LARGE SCALE GENOMIC DNA]</scope>
    <source>
        <strain evidence="2">cv. Varoflay</strain>
    </source>
</reference>
<evidence type="ECO:0000313" key="2">
    <source>
        <dbReference type="Proteomes" id="UP000813463"/>
    </source>
</evidence>
<evidence type="ECO:0000256" key="1">
    <source>
        <dbReference type="SAM" id="MobiDB-lite"/>
    </source>
</evidence>
<evidence type="ECO:0000313" key="3">
    <source>
        <dbReference type="RefSeq" id="XP_056683191.1"/>
    </source>
</evidence>
<sequence>MIDDIDNAKHARLIRKHILAQRRNRRGLASSPFPRDVQQRVAIQNLESTNGTQQRQILDLNIQQQTHQYARLHSNDGKDKAKLARFLRKNIMIQRRNGRASTSRSSSIDVRRLVTASIGIRQRQNLELHVQQQTHQSGLVKIDDGKDKAKVARLLRKDILTQRRNRRASTSRPSSRDVRRPFRRHVAASIGIHQRQSLELHGQQQIQQSAELQMDNGKDKTKLARLLRKHILTQRRNRRVSTCTPFSIDVGRPVSTTIDIASS</sequence>
<protein>
    <submittedName>
        <fullName evidence="3">Uncharacterized protein isoform X2</fullName>
    </submittedName>
</protein>
<accession>A0ABM3QIL2</accession>
<proteinExistence type="predicted"/>
<reference evidence="3" key="2">
    <citation type="submission" date="2025-08" db="UniProtKB">
        <authorList>
            <consortium name="RefSeq"/>
        </authorList>
    </citation>
    <scope>IDENTIFICATION</scope>
    <source>
        <tissue evidence="3">Leaf</tissue>
    </source>
</reference>
<dbReference type="Proteomes" id="UP000813463">
    <property type="component" value="Chromosome 4"/>
</dbReference>
<dbReference type="RefSeq" id="XP_056683191.1">
    <property type="nucleotide sequence ID" value="XM_056827213.1"/>
</dbReference>
<dbReference type="GeneID" id="110799971"/>